<evidence type="ECO:0000313" key="3">
    <source>
        <dbReference type="Proteomes" id="UP000199705"/>
    </source>
</evidence>
<feature type="transmembrane region" description="Helical" evidence="1">
    <location>
        <begin position="35"/>
        <end position="56"/>
    </location>
</feature>
<keyword evidence="1" id="KW-1133">Transmembrane helix</keyword>
<accession>A0A1G8JR93</accession>
<name>A0A1G8JR93_9SPHI</name>
<keyword evidence="3" id="KW-1185">Reference proteome</keyword>
<dbReference type="EMBL" id="FNCG01000019">
    <property type="protein sequence ID" value="SDI33070.1"/>
    <property type="molecule type" value="Genomic_DNA"/>
</dbReference>
<gene>
    <name evidence="2" type="ORF">SAMN05192573_1192</name>
</gene>
<dbReference type="Proteomes" id="UP000199705">
    <property type="component" value="Unassembled WGS sequence"/>
</dbReference>
<evidence type="ECO:0000256" key="1">
    <source>
        <dbReference type="SAM" id="Phobius"/>
    </source>
</evidence>
<reference evidence="3" key="1">
    <citation type="submission" date="2016-10" db="EMBL/GenBank/DDBJ databases">
        <authorList>
            <person name="Varghese N."/>
            <person name="Submissions S."/>
        </authorList>
    </citation>
    <scope>NUCLEOTIDE SEQUENCE [LARGE SCALE GENOMIC DNA]</scope>
    <source>
        <strain evidence="3">Gh-67</strain>
    </source>
</reference>
<organism evidence="2 3">
    <name type="scientific">Mucilaginibacter gossypii</name>
    <dbReference type="NCBI Taxonomy" id="551996"/>
    <lineage>
        <taxon>Bacteria</taxon>
        <taxon>Pseudomonadati</taxon>
        <taxon>Bacteroidota</taxon>
        <taxon>Sphingobacteriia</taxon>
        <taxon>Sphingobacteriales</taxon>
        <taxon>Sphingobacteriaceae</taxon>
        <taxon>Mucilaginibacter</taxon>
    </lineage>
</organism>
<sequence>MRARLTKVKSIDLKKAAVEKAVAEEAKTNRQSDRIVILVLILLGVIFIVLGLIFGFQRRLYVSQ</sequence>
<keyword evidence="1" id="KW-0812">Transmembrane</keyword>
<dbReference type="AlphaFoldDB" id="A0A1G8JR93"/>
<keyword evidence="1" id="KW-0472">Membrane</keyword>
<protein>
    <submittedName>
        <fullName evidence="2">Uncharacterized protein</fullName>
    </submittedName>
</protein>
<evidence type="ECO:0000313" key="2">
    <source>
        <dbReference type="EMBL" id="SDI33070.1"/>
    </source>
</evidence>
<proteinExistence type="predicted"/>